<reference evidence="2 3" key="1">
    <citation type="submission" date="2018-10" db="EMBL/GenBank/DDBJ databases">
        <title>Genomic Encyclopedia of Archaeal and Bacterial Type Strains, Phase II (KMG-II): from individual species to whole genera.</title>
        <authorList>
            <person name="Goeker M."/>
        </authorList>
    </citation>
    <scope>NUCLEOTIDE SEQUENCE [LARGE SCALE GENOMIC DNA]</scope>
    <source>
        <strain evidence="2 3">DSM 19624</strain>
    </source>
</reference>
<keyword evidence="1" id="KW-0472">Membrane</keyword>
<keyword evidence="1" id="KW-1133">Transmembrane helix</keyword>
<feature type="transmembrane region" description="Helical" evidence="1">
    <location>
        <begin position="141"/>
        <end position="160"/>
    </location>
</feature>
<dbReference type="EMBL" id="RCCK01000015">
    <property type="protein sequence ID" value="RLJ71892.1"/>
    <property type="molecule type" value="Genomic_DNA"/>
</dbReference>
<feature type="transmembrane region" description="Helical" evidence="1">
    <location>
        <begin position="113"/>
        <end position="134"/>
    </location>
</feature>
<feature type="transmembrane region" description="Helical" evidence="1">
    <location>
        <begin position="5"/>
        <end position="23"/>
    </location>
</feature>
<dbReference type="Proteomes" id="UP000273898">
    <property type="component" value="Unassembled WGS sequence"/>
</dbReference>
<name>A0A497XX48_9SPHI</name>
<dbReference type="AlphaFoldDB" id="A0A497XX48"/>
<accession>A0A497XX48</accession>
<proteinExistence type="predicted"/>
<keyword evidence="1" id="KW-0812">Transmembrane</keyword>
<organism evidence="2 3">
    <name type="scientific">Pedobacter alluvionis</name>
    <dbReference type="NCBI Taxonomy" id="475253"/>
    <lineage>
        <taxon>Bacteria</taxon>
        <taxon>Pseudomonadati</taxon>
        <taxon>Bacteroidota</taxon>
        <taxon>Sphingobacteriia</taxon>
        <taxon>Sphingobacteriales</taxon>
        <taxon>Sphingobacteriaceae</taxon>
        <taxon>Pedobacter</taxon>
    </lineage>
</organism>
<sequence>MTRLFLTYLFLYIVFLASLNFYGELHYFRSFKIDILGFADTIDLLISERVFSITKELAISFLMPLVICLIFIGCSWAKDTCSERIFRNLCLIIGLVPFILFFCFSFQSDFEKILVPFLITLVLFLFLWIVLFHVRLFQLKCVCIHLFLSSCIFVGFFKIASIDRHISTKMTSTKVSLPFNDMVTAEFYKHSIFLGSTEEFDFYYDISNGRGIIEPKSNM</sequence>
<evidence type="ECO:0000313" key="3">
    <source>
        <dbReference type="Proteomes" id="UP000273898"/>
    </source>
</evidence>
<feature type="transmembrane region" description="Helical" evidence="1">
    <location>
        <begin position="57"/>
        <end position="77"/>
    </location>
</feature>
<evidence type="ECO:0000313" key="2">
    <source>
        <dbReference type="EMBL" id="RLJ71892.1"/>
    </source>
</evidence>
<protein>
    <submittedName>
        <fullName evidence="2">Uncharacterized protein</fullName>
    </submittedName>
</protein>
<evidence type="ECO:0000256" key="1">
    <source>
        <dbReference type="SAM" id="Phobius"/>
    </source>
</evidence>
<gene>
    <name evidence="2" type="ORF">BCL90_4713</name>
</gene>
<feature type="transmembrane region" description="Helical" evidence="1">
    <location>
        <begin position="89"/>
        <end position="107"/>
    </location>
</feature>
<comment type="caution">
    <text evidence="2">The sequence shown here is derived from an EMBL/GenBank/DDBJ whole genome shotgun (WGS) entry which is preliminary data.</text>
</comment>